<protein>
    <submittedName>
        <fullName evidence="1">DNA polymerase III, chi subunit</fullName>
        <ecNumber evidence="1">2.7.7.7</ecNumber>
    </submittedName>
</protein>
<dbReference type="GO" id="GO:0003677">
    <property type="term" value="F:DNA binding"/>
    <property type="evidence" value="ECO:0007669"/>
    <property type="project" value="InterPro"/>
</dbReference>
<dbReference type="GO" id="GO:0003887">
    <property type="term" value="F:DNA-directed DNA polymerase activity"/>
    <property type="evidence" value="ECO:0007669"/>
    <property type="project" value="UniProtKB-EC"/>
</dbReference>
<dbReference type="Proteomes" id="UP000004621">
    <property type="component" value="Unassembled WGS sequence"/>
</dbReference>
<dbReference type="Pfam" id="PF04364">
    <property type="entry name" value="DNA_pol3_chi"/>
    <property type="match status" value="1"/>
</dbReference>
<evidence type="ECO:0000313" key="2">
    <source>
        <dbReference type="Proteomes" id="UP000004621"/>
    </source>
</evidence>
<evidence type="ECO:0000313" key="1">
    <source>
        <dbReference type="EMBL" id="EFC52744.1"/>
    </source>
</evidence>
<dbReference type="GO" id="GO:0032298">
    <property type="term" value="P:positive regulation of DNA-templated DNA replication initiation"/>
    <property type="evidence" value="ECO:0007669"/>
    <property type="project" value="TreeGrafter"/>
</dbReference>
<dbReference type="PANTHER" id="PTHR38767:SF1">
    <property type="entry name" value="DNA POLYMERASE III SUBUNIT CHI"/>
    <property type="match status" value="1"/>
</dbReference>
<dbReference type="InterPro" id="IPR007459">
    <property type="entry name" value="DNA_pol3_chi"/>
</dbReference>
<gene>
    <name evidence="1" type="primary">holC</name>
    <name evidence="1" type="ORF">NEISUBOT_03580</name>
</gene>
<keyword evidence="1" id="KW-0548">Nucleotidyltransferase</keyword>
<dbReference type="Gene3D" id="3.40.50.10110">
    <property type="entry name" value="DNA polymerase III subunit chi"/>
    <property type="match status" value="1"/>
</dbReference>
<name>A0A9W5N003_NEISU</name>
<reference evidence="1 2" key="1">
    <citation type="submission" date="2010-01" db="EMBL/GenBank/DDBJ databases">
        <authorList>
            <person name="Weinstock G."/>
            <person name="Sodergren E."/>
            <person name="Clifton S."/>
            <person name="Fulton L."/>
            <person name="Fulton B."/>
            <person name="Courtney L."/>
            <person name="Fronick C."/>
            <person name="Harrison M."/>
            <person name="Strong C."/>
            <person name="Farmer C."/>
            <person name="Delahaunty K."/>
            <person name="Markovic C."/>
            <person name="Hall O."/>
            <person name="Minx P."/>
            <person name="Tomlinson C."/>
            <person name="Mitreva M."/>
            <person name="Nelson J."/>
            <person name="Hou S."/>
            <person name="Wollam A."/>
            <person name="Pepin K.H."/>
            <person name="Johnson M."/>
            <person name="Bhonagiri V."/>
            <person name="Nash W.E."/>
            <person name="Warren W."/>
            <person name="Chinwalla A."/>
            <person name="Mardis E.R."/>
            <person name="Wilson R.K."/>
        </authorList>
    </citation>
    <scope>NUCLEOTIDE SEQUENCE [LARGE SCALE GENOMIC DNA]</scope>
    <source>
        <strain evidence="1 2">NJ9703</strain>
    </source>
</reference>
<dbReference type="AlphaFoldDB" id="A0A9W5N003"/>
<keyword evidence="1" id="KW-0808">Transferase</keyword>
<accession>A0A9W5N003</accession>
<dbReference type="EMBL" id="ACEO02000002">
    <property type="protein sequence ID" value="EFC52744.1"/>
    <property type="molecule type" value="Genomic_DNA"/>
</dbReference>
<dbReference type="InterPro" id="IPR036768">
    <property type="entry name" value="PolIII_chi_sf"/>
</dbReference>
<dbReference type="GO" id="GO:0006260">
    <property type="term" value="P:DNA replication"/>
    <property type="evidence" value="ECO:0007669"/>
    <property type="project" value="InterPro"/>
</dbReference>
<dbReference type="SUPFAM" id="SSF102400">
    <property type="entry name" value="DNA polymerase III chi subunit"/>
    <property type="match status" value="1"/>
</dbReference>
<comment type="caution">
    <text evidence="1">The sequence shown here is derived from an EMBL/GenBank/DDBJ whole genome shotgun (WGS) entry which is preliminary data.</text>
</comment>
<organism evidence="1 2">
    <name type="scientific">Neisseria subflava NJ9703</name>
    <dbReference type="NCBI Taxonomy" id="546268"/>
    <lineage>
        <taxon>Bacteria</taxon>
        <taxon>Pseudomonadati</taxon>
        <taxon>Pseudomonadota</taxon>
        <taxon>Betaproteobacteria</taxon>
        <taxon>Neisseriales</taxon>
        <taxon>Neisseriaceae</taxon>
        <taxon>Neisseria</taxon>
    </lineage>
</organism>
<dbReference type="RefSeq" id="WP_004519293.1">
    <property type="nucleotide sequence ID" value="NZ_ACEO02000002.1"/>
</dbReference>
<dbReference type="PANTHER" id="PTHR38767">
    <property type="entry name" value="DNA POLYMERASE III SUBUNIT CHI"/>
    <property type="match status" value="1"/>
</dbReference>
<sequence>MPKATFYTHVARPAAFACRLIARAIRDGGQILVWSDSAAAVQQLDVDFWQQIPESFIPHEVWLPTDPMPSETPVLLAFGNALPNISQDCTVLNLSADFWSQAPAIPNRILEIVGNSLEDLAEARDRFRAYRQSGFEIEHFSRGGKD</sequence>
<dbReference type="EC" id="2.7.7.7" evidence="1"/>
<proteinExistence type="predicted"/>